<protein>
    <submittedName>
        <fullName evidence="3">Lysophospholipid acyltransferase family protein</fullName>
    </submittedName>
</protein>
<keyword evidence="4" id="KW-1185">Reference proteome</keyword>
<feature type="transmembrane region" description="Helical" evidence="1">
    <location>
        <begin position="286"/>
        <end position="312"/>
    </location>
</feature>
<dbReference type="GO" id="GO:0016746">
    <property type="term" value="F:acyltransferase activity"/>
    <property type="evidence" value="ECO:0007669"/>
    <property type="project" value="UniProtKB-KW"/>
</dbReference>
<dbReference type="InterPro" id="IPR002123">
    <property type="entry name" value="Plipid/glycerol_acylTrfase"/>
</dbReference>
<feature type="domain" description="Phospholipid/glycerol acyltransferase" evidence="2">
    <location>
        <begin position="41"/>
        <end position="169"/>
    </location>
</feature>
<feature type="transmembrane region" description="Helical" evidence="1">
    <location>
        <begin position="356"/>
        <end position="376"/>
    </location>
</feature>
<keyword evidence="3" id="KW-0012">Acyltransferase</keyword>
<sequence length="414" mass="48048">MQIFRYLWYYSFWLYVRTCLHFYYKRIKVVGYDKVPKGVPIIFGANHQNALVDPLLMTTHIYQMTHYLVRADVFKNPIVRRFLNSLNLMPVYRARDGVNSIKANQQIFKACFDAFKVGESLMLFPEGTHDDRWVEKPMKKGIARIALGGLSQPDSVKELYIVPIGLTYSGMKSFRSSMVLHYGEPIKVEKQEEIAENIDRLKNQFESSLKHYHAALPEKGYDYLEKVFFHNQDGKTLIEDYQTINEQSRIIDERATDEEKQEILTLSKELEKGGLKFPFPKRKSPILNALFAALLSPLALVGFILNLPILFVPWKIMKGIKDKVFVDTIYFGVGLVGFPTLWLIYAGIAYSQTSMWQYALGALIASPLSLLAFGRFRYEWDIYQRNAAFNRSEQLKQTYDKFLKSIEHLKAYTS</sequence>
<comment type="caution">
    <text evidence="3">The sequence shown here is derived from an EMBL/GenBank/DDBJ whole genome shotgun (WGS) entry which is preliminary data.</text>
</comment>
<dbReference type="EMBL" id="JAOYOD010000001">
    <property type="protein sequence ID" value="MCV9389209.1"/>
    <property type="molecule type" value="Genomic_DNA"/>
</dbReference>
<dbReference type="CDD" id="cd07992">
    <property type="entry name" value="LPLAT_AAK14816-like"/>
    <property type="match status" value="1"/>
</dbReference>
<organism evidence="3 4">
    <name type="scientific">Reichenbachiella ulvae</name>
    <dbReference type="NCBI Taxonomy" id="2980104"/>
    <lineage>
        <taxon>Bacteria</taxon>
        <taxon>Pseudomonadati</taxon>
        <taxon>Bacteroidota</taxon>
        <taxon>Cytophagia</taxon>
        <taxon>Cytophagales</taxon>
        <taxon>Reichenbachiellaceae</taxon>
        <taxon>Reichenbachiella</taxon>
    </lineage>
</organism>
<dbReference type="PANTHER" id="PTHR31605">
    <property type="entry name" value="GLYCEROL-3-PHOSPHATE O-ACYLTRANSFERASE 1"/>
    <property type="match status" value="1"/>
</dbReference>
<dbReference type="Pfam" id="PF01553">
    <property type="entry name" value="Acyltransferase"/>
    <property type="match status" value="1"/>
</dbReference>
<reference evidence="3 4" key="1">
    <citation type="submission" date="2022-10" db="EMBL/GenBank/DDBJ databases">
        <title>Comparative genomics and taxonomic characterization of three novel marine species of genus Reichenbachiella exhibiting antioxidant and polysaccharide degradation activities.</title>
        <authorList>
            <person name="Muhammad N."/>
            <person name="Lee Y.-J."/>
            <person name="Ko J."/>
            <person name="Kim S.-G."/>
        </authorList>
    </citation>
    <scope>NUCLEOTIDE SEQUENCE [LARGE SCALE GENOMIC DNA]</scope>
    <source>
        <strain evidence="3 4">ABR2-5</strain>
    </source>
</reference>
<dbReference type="InterPro" id="IPR052744">
    <property type="entry name" value="GPAT/DAPAT"/>
</dbReference>
<dbReference type="SMART" id="SM00563">
    <property type="entry name" value="PlsC"/>
    <property type="match status" value="1"/>
</dbReference>
<feature type="transmembrane region" description="Helical" evidence="1">
    <location>
        <begin position="324"/>
        <end position="350"/>
    </location>
</feature>
<dbReference type="Proteomes" id="UP001300692">
    <property type="component" value="Unassembled WGS sequence"/>
</dbReference>
<keyword evidence="3" id="KW-0808">Transferase</keyword>
<evidence type="ECO:0000259" key="2">
    <source>
        <dbReference type="SMART" id="SM00563"/>
    </source>
</evidence>
<evidence type="ECO:0000313" key="4">
    <source>
        <dbReference type="Proteomes" id="UP001300692"/>
    </source>
</evidence>
<gene>
    <name evidence="3" type="ORF">N7U62_21265</name>
</gene>
<accession>A0ABT3D0C3</accession>
<proteinExistence type="predicted"/>
<keyword evidence="1" id="KW-0812">Transmembrane</keyword>
<dbReference type="PANTHER" id="PTHR31605:SF0">
    <property type="entry name" value="GLYCEROL-3-PHOSPHATE O-ACYLTRANSFERASE 1"/>
    <property type="match status" value="1"/>
</dbReference>
<evidence type="ECO:0000256" key="1">
    <source>
        <dbReference type="SAM" id="Phobius"/>
    </source>
</evidence>
<keyword evidence="1" id="KW-1133">Transmembrane helix</keyword>
<name>A0ABT3D0C3_9BACT</name>
<evidence type="ECO:0000313" key="3">
    <source>
        <dbReference type="EMBL" id="MCV9389209.1"/>
    </source>
</evidence>
<keyword evidence="1" id="KW-0472">Membrane</keyword>
<dbReference type="RefSeq" id="WP_264140130.1">
    <property type="nucleotide sequence ID" value="NZ_JAOYOD010000001.1"/>
</dbReference>
<dbReference type="SUPFAM" id="SSF69593">
    <property type="entry name" value="Glycerol-3-phosphate (1)-acyltransferase"/>
    <property type="match status" value="1"/>
</dbReference>